<dbReference type="InterPro" id="IPR002589">
    <property type="entry name" value="Macro_dom"/>
</dbReference>
<dbReference type="PANTHER" id="PTHR11106">
    <property type="entry name" value="GANGLIOSIDE INDUCED DIFFERENTIATION ASSOCIATED PROTEIN 2-RELATED"/>
    <property type="match status" value="1"/>
</dbReference>
<dbReference type="Proteomes" id="UP000703661">
    <property type="component" value="Unassembled WGS sequence"/>
</dbReference>
<dbReference type="EMBL" id="JAAAID010000741">
    <property type="protein sequence ID" value="KAG0014301.1"/>
    <property type="molecule type" value="Genomic_DNA"/>
</dbReference>
<evidence type="ECO:0000259" key="1">
    <source>
        <dbReference type="PROSITE" id="PS51154"/>
    </source>
</evidence>
<dbReference type="CDD" id="cd02908">
    <property type="entry name" value="Macro_OAADPr_deacetylase"/>
    <property type="match status" value="1"/>
</dbReference>
<dbReference type="InterPro" id="IPR043472">
    <property type="entry name" value="Macro_dom-like"/>
</dbReference>
<gene>
    <name evidence="2" type="primary">MACROD1</name>
    <name evidence="2" type="ORF">BGZ80_010531</name>
</gene>
<feature type="domain" description="Macro" evidence="1">
    <location>
        <begin position="30"/>
        <end position="208"/>
    </location>
</feature>
<reference evidence="2" key="1">
    <citation type="journal article" date="2020" name="Fungal Divers.">
        <title>Resolving the Mortierellaceae phylogeny through synthesis of multi-gene phylogenetics and phylogenomics.</title>
        <authorList>
            <person name="Vandepol N."/>
            <person name="Liber J."/>
            <person name="Desiro A."/>
            <person name="Na H."/>
            <person name="Kennedy M."/>
            <person name="Barry K."/>
            <person name="Grigoriev I.V."/>
            <person name="Miller A.N."/>
            <person name="O'Donnell K."/>
            <person name="Stajich J.E."/>
            <person name="Bonito G."/>
        </authorList>
    </citation>
    <scope>NUCLEOTIDE SEQUENCE</scope>
    <source>
        <strain evidence="2">NRRL 2769</strain>
    </source>
</reference>
<keyword evidence="3" id="KW-1185">Reference proteome</keyword>
<dbReference type="PANTHER" id="PTHR11106:SF27">
    <property type="entry name" value="MACRO DOMAIN-CONTAINING PROTEIN"/>
    <property type="match status" value="1"/>
</dbReference>
<name>A0A9P6SZY7_9FUNG</name>
<organism evidence="2 3">
    <name type="scientific">Entomortierella chlamydospora</name>
    <dbReference type="NCBI Taxonomy" id="101097"/>
    <lineage>
        <taxon>Eukaryota</taxon>
        <taxon>Fungi</taxon>
        <taxon>Fungi incertae sedis</taxon>
        <taxon>Mucoromycota</taxon>
        <taxon>Mortierellomycotina</taxon>
        <taxon>Mortierellomycetes</taxon>
        <taxon>Mortierellales</taxon>
        <taxon>Mortierellaceae</taxon>
        <taxon>Entomortierella</taxon>
    </lineage>
</organism>
<accession>A0A9P6SZY7</accession>
<evidence type="ECO:0000313" key="3">
    <source>
        <dbReference type="Proteomes" id="UP000703661"/>
    </source>
</evidence>
<dbReference type="GO" id="GO:0140293">
    <property type="term" value="F:ADP-ribosylglutamate hydrolase activity"/>
    <property type="evidence" value="ECO:0007669"/>
    <property type="project" value="TreeGrafter"/>
</dbReference>
<dbReference type="AlphaFoldDB" id="A0A9P6SZY7"/>
<protein>
    <submittedName>
        <fullName evidence="2">O-acetyl-ADP-ribose deacetylase macrod1</fullName>
    </submittedName>
</protein>
<evidence type="ECO:0000313" key="2">
    <source>
        <dbReference type="EMBL" id="KAG0014301.1"/>
    </source>
</evidence>
<sequence length="221" mass="24635">MNKKPTNIVTTKQIPTLSESYSKFPKPTKELEHAPDRIFNDRISLWQGDMTILEIDAIVNAANESLLGGGGIDGAIHRAAGRELLAECRKLNGCPTGRSKITKGYKLPARFVIHTVGPQGEYKDKLAGCYKSVLDIVKEKELTTVAFCCVSTGIYGYDNLKAANVALETVGNWLRENYEYSKRMERIVFCTFLDKDLKIYEKLLPEYFPKPCTDGAEGTDS</sequence>
<dbReference type="GO" id="GO:0005654">
    <property type="term" value="C:nucleoplasm"/>
    <property type="evidence" value="ECO:0007669"/>
    <property type="project" value="TreeGrafter"/>
</dbReference>
<dbReference type="PROSITE" id="PS51154">
    <property type="entry name" value="MACRO"/>
    <property type="match status" value="1"/>
</dbReference>
<proteinExistence type="predicted"/>
<dbReference type="GO" id="GO:0042278">
    <property type="term" value="P:purine nucleoside metabolic process"/>
    <property type="evidence" value="ECO:0007669"/>
    <property type="project" value="TreeGrafter"/>
</dbReference>
<dbReference type="SMART" id="SM00506">
    <property type="entry name" value="A1pp"/>
    <property type="match status" value="1"/>
</dbReference>
<dbReference type="Gene3D" id="3.40.220.10">
    <property type="entry name" value="Leucine Aminopeptidase, subunit E, domain 1"/>
    <property type="match status" value="1"/>
</dbReference>
<dbReference type="GO" id="GO:0140291">
    <property type="term" value="P:peptidyl-glutamate ADP-deribosylation"/>
    <property type="evidence" value="ECO:0007669"/>
    <property type="project" value="TreeGrafter"/>
</dbReference>
<dbReference type="SUPFAM" id="SSF52949">
    <property type="entry name" value="Macro domain-like"/>
    <property type="match status" value="1"/>
</dbReference>
<dbReference type="Pfam" id="PF01661">
    <property type="entry name" value="Macro"/>
    <property type="match status" value="1"/>
</dbReference>
<comment type="caution">
    <text evidence="2">The sequence shown here is derived from an EMBL/GenBank/DDBJ whole genome shotgun (WGS) entry which is preliminary data.</text>
</comment>
<dbReference type="GO" id="GO:0006974">
    <property type="term" value="P:DNA damage response"/>
    <property type="evidence" value="ECO:0007669"/>
    <property type="project" value="TreeGrafter"/>
</dbReference>